<proteinExistence type="predicted"/>
<protein>
    <recommendedName>
        <fullName evidence="4">Caspase family p20 domain-containing protein</fullName>
    </recommendedName>
</protein>
<feature type="signal peptide" evidence="1">
    <location>
        <begin position="1"/>
        <end position="27"/>
    </location>
</feature>
<comment type="caution">
    <text evidence="2">The sequence shown here is derived from an EMBL/GenBank/DDBJ whole genome shotgun (WGS) entry which is preliminary data.</text>
</comment>
<reference evidence="2 3" key="1">
    <citation type="journal article" date="2014" name="Int. J. Syst. Evol. Microbiol.">
        <title>Complete genome sequence of Corynebacterium casei LMG S-19264T (=DSM 44701T), isolated from a smear-ripened cheese.</title>
        <authorList>
            <consortium name="US DOE Joint Genome Institute (JGI-PGF)"/>
            <person name="Walter F."/>
            <person name="Albersmeier A."/>
            <person name="Kalinowski J."/>
            <person name="Ruckert C."/>
        </authorList>
    </citation>
    <scope>NUCLEOTIDE SEQUENCE [LARGE SCALE GENOMIC DNA]</scope>
    <source>
        <strain evidence="2 3">KCTC 12866</strain>
    </source>
</reference>
<dbReference type="AlphaFoldDB" id="A0A8J3D773"/>
<dbReference type="EMBL" id="BMXF01000001">
    <property type="protein sequence ID" value="GHB55341.1"/>
    <property type="molecule type" value="Genomic_DNA"/>
</dbReference>
<evidence type="ECO:0000256" key="1">
    <source>
        <dbReference type="SAM" id="SignalP"/>
    </source>
</evidence>
<sequence length="398" mass="45196">MGYMKKLFLTFLFLVAVLDAKSQTLHAIMVSDVEDPKLGGISLRDEEAILQILKTAERGTGMKLETYYLNRSSFTAKAVRETLSQMRVDSRDVVFFYYTGLGYYPGSNDKFPTLKLKESALRPLLFFLNDNSLSLDEVGDILQNKGARLNVVMADCRDTVEDLMITEGGIIFDEDMRDVFLKKLFLGSCGLVKVPSATKGKQVWANQSQFGIGSVYTSNFNSTFNDLLEAQFNGVRQATWPQVMRSAESNGIYPRNDDRSRRVDTQQAVYEIKACSASQQRRTTRYAAYKYSLTVGNIQSKLDRYRKSGGDFEKLSDEISRAFRRNAKINLVRKNKYPDSYPQAKKTEAKMSVADFLAQFKSTSAQIQAVYPEFGSFQRTPNKEYLTELTIIEVFDEL</sequence>
<keyword evidence="1" id="KW-0732">Signal</keyword>
<keyword evidence="3" id="KW-1185">Reference proteome</keyword>
<feature type="chain" id="PRO_5035165078" description="Caspase family p20 domain-containing protein" evidence="1">
    <location>
        <begin position="28"/>
        <end position="398"/>
    </location>
</feature>
<dbReference type="Proteomes" id="UP000598271">
    <property type="component" value="Unassembled WGS sequence"/>
</dbReference>
<evidence type="ECO:0000313" key="2">
    <source>
        <dbReference type="EMBL" id="GHB55341.1"/>
    </source>
</evidence>
<evidence type="ECO:0008006" key="4">
    <source>
        <dbReference type="Google" id="ProtNLM"/>
    </source>
</evidence>
<organism evidence="2 3">
    <name type="scientific">Persicitalea jodogahamensis</name>
    <dbReference type="NCBI Taxonomy" id="402147"/>
    <lineage>
        <taxon>Bacteria</taxon>
        <taxon>Pseudomonadati</taxon>
        <taxon>Bacteroidota</taxon>
        <taxon>Cytophagia</taxon>
        <taxon>Cytophagales</taxon>
        <taxon>Spirosomataceae</taxon>
        <taxon>Persicitalea</taxon>
    </lineage>
</organism>
<evidence type="ECO:0000313" key="3">
    <source>
        <dbReference type="Proteomes" id="UP000598271"/>
    </source>
</evidence>
<name>A0A8J3D773_9BACT</name>
<accession>A0A8J3D773</accession>
<gene>
    <name evidence="2" type="ORF">GCM10007390_05690</name>
</gene>